<evidence type="ECO:0000313" key="3">
    <source>
        <dbReference type="Proteomes" id="UP001214638"/>
    </source>
</evidence>
<reference evidence="2" key="1">
    <citation type="journal article" date="2023" name="Nat. Microbiol.">
        <title>Babesia duncani multi-omics identifies virulence factors and drug targets.</title>
        <authorList>
            <person name="Singh P."/>
            <person name="Lonardi S."/>
            <person name="Liang Q."/>
            <person name="Vydyam P."/>
            <person name="Khabirova E."/>
            <person name="Fang T."/>
            <person name="Gihaz S."/>
            <person name="Thekkiniath J."/>
            <person name="Munshi M."/>
            <person name="Abel S."/>
            <person name="Ciampossin L."/>
            <person name="Batugedara G."/>
            <person name="Gupta M."/>
            <person name="Lu X.M."/>
            <person name="Lenz T."/>
            <person name="Chakravarty S."/>
            <person name="Cornillot E."/>
            <person name="Hu Y."/>
            <person name="Ma W."/>
            <person name="Gonzalez L.M."/>
            <person name="Sanchez S."/>
            <person name="Estrada K."/>
            <person name="Sanchez-Flores A."/>
            <person name="Montero E."/>
            <person name="Harb O.S."/>
            <person name="Le Roch K.G."/>
            <person name="Mamoun C.B."/>
        </authorList>
    </citation>
    <scope>NUCLEOTIDE SEQUENCE</scope>
    <source>
        <strain evidence="2">WA1</strain>
    </source>
</reference>
<evidence type="ECO:0000256" key="1">
    <source>
        <dbReference type="SAM" id="SignalP"/>
    </source>
</evidence>
<gene>
    <name evidence="2" type="ORF">BdWA1_003177</name>
</gene>
<evidence type="ECO:0000313" key="2">
    <source>
        <dbReference type="EMBL" id="KAK2195501.1"/>
    </source>
</evidence>
<keyword evidence="3" id="KW-1185">Reference proteome</keyword>
<dbReference type="RefSeq" id="XP_067802344.1">
    <property type="nucleotide sequence ID" value="XM_067948193.1"/>
</dbReference>
<dbReference type="AlphaFoldDB" id="A0AAD9PJ47"/>
<feature type="chain" id="PRO_5042042818" evidence="1">
    <location>
        <begin position="28"/>
        <end position="298"/>
    </location>
</feature>
<proteinExistence type="predicted"/>
<sequence length="298" mass="34576">MKTINIICIMQLSCLFTSLLTSGSFLAVDITNLNNTKFINVTPKTLANGGVQYVFRPRRMLKRIAALKSGNSYIPLNGKLKAKEVTLYKFKSMDLLKIPNPKPSVENRKYTKYLHFKKLGNKWQPLNLREFTYLFNTESMQAAILDMTGTDENIKVSMKKRDTKYYKPISKNVFVTKVTEGTHYIWPQDDQKGGIFLSASSKQKKNGQTHLHIKYKDIDKKKKDSYYMSDGMDWVQLDKKYGNPLINKHKEQAFIQLHKPHLRKILKGGFKFYKKYSKAFNAAIHVWALMKVLSMIRP</sequence>
<organism evidence="2 3">
    <name type="scientific">Babesia duncani</name>
    <dbReference type="NCBI Taxonomy" id="323732"/>
    <lineage>
        <taxon>Eukaryota</taxon>
        <taxon>Sar</taxon>
        <taxon>Alveolata</taxon>
        <taxon>Apicomplexa</taxon>
        <taxon>Aconoidasida</taxon>
        <taxon>Piroplasmida</taxon>
        <taxon>Babesiidae</taxon>
        <taxon>Babesia</taxon>
    </lineage>
</organism>
<keyword evidence="1" id="KW-0732">Signal</keyword>
<name>A0AAD9PJ47_9APIC</name>
<dbReference type="Proteomes" id="UP001214638">
    <property type="component" value="Unassembled WGS sequence"/>
</dbReference>
<comment type="caution">
    <text evidence="2">The sequence shown here is derived from an EMBL/GenBank/DDBJ whole genome shotgun (WGS) entry which is preliminary data.</text>
</comment>
<dbReference type="EMBL" id="JALLKP010000004">
    <property type="protein sequence ID" value="KAK2195501.1"/>
    <property type="molecule type" value="Genomic_DNA"/>
</dbReference>
<protein>
    <submittedName>
        <fullName evidence="2">Uncharacterized protein</fullName>
    </submittedName>
</protein>
<accession>A0AAD9PJ47</accession>
<feature type="signal peptide" evidence="1">
    <location>
        <begin position="1"/>
        <end position="27"/>
    </location>
</feature>
<dbReference type="GeneID" id="94337474"/>
<dbReference type="KEGG" id="bdw:94337474"/>